<dbReference type="InterPro" id="IPR009057">
    <property type="entry name" value="Homeodomain-like_sf"/>
</dbReference>
<feature type="domain" description="HTH rpiR-type" evidence="1">
    <location>
        <begin position="1"/>
        <end position="66"/>
    </location>
</feature>
<sequence>MNIIEQLNFPKFKATKLDKQLINYIKENKEEVIYKSISEIANENDIGEATVTRFTHSKKMDLKLFQ</sequence>
<dbReference type="Pfam" id="PF01418">
    <property type="entry name" value="HTH_6"/>
    <property type="match status" value="1"/>
</dbReference>
<dbReference type="EMBL" id="CP099799">
    <property type="protein sequence ID" value="USS01532.1"/>
    <property type="molecule type" value="Genomic_DNA"/>
</dbReference>
<dbReference type="PROSITE" id="PS51071">
    <property type="entry name" value="HTH_RPIR"/>
    <property type="match status" value="1"/>
</dbReference>
<keyword evidence="3" id="KW-1185">Reference proteome</keyword>
<gene>
    <name evidence="2" type="ORF">NH397_03580</name>
</gene>
<dbReference type="SUPFAM" id="SSF46689">
    <property type="entry name" value="Homeodomain-like"/>
    <property type="match status" value="1"/>
</dbReference>
<evidence type="ECO:0000313" key="2">
    <source>
        <dbReference type="EMBL" id="USS01532.1"/>
    </source>
</evidence>
<protein>
    <recommendedName>
        <fullName evidence="1">HTH rpiR-type domain-containing protein</fullName>
    </recommendedName>
</protein>
<organism evidence="2 3">
    <name type="scientific">Clostridium septicum</name>
    <dbReference type="NCBI Taxonomy" id="1504"/>
    <lineage>
        <taxon>Bacteria</taxon>
        <taxon>Bacillati</taxon>
        <taxon>Bacillota</taxon>
        <taxon>Clostridia</taxon>
        <taxon>Eubacteriales</taxon>
        <taxon>Clostridiaceae</taxon>
        <taxon>Clostridium</taxon>
    </lineage>
</organism>
<dbReference type="Proteomes" id="UP001055437">
    <property type="component" value="Chromosome"/>
</dbReference>
<dbReference type="GeneID" id="303562253"/>
<dbReference type="InterPro" id="IPR000281">
    <property type="entry name" value="HTH_RpiR"/>
</dbReference>
<dbReference type="RefSeq" id="WP_066677033.1">
    <property type="nucleotide sequence ID" value="NZ_CABMIZ010000022.1"/>
</dbReference>
<proteinExistence type="predicted"/>
<name>A0ABY5B4J4_CLOSE</name>
<dbReference type="InterPro" id="IPR036388">
    <property type="entry name" value="WH-like_DNA-bd_sf"/>
</dbReference>
<evidence type="ECO:0000259" key="1">
    <source>
        <dbReference type="PROSITE" id="PS51071"/>
    </source>
</evidence>
<reference evidence="2" key="1">
    <citation type="submission" date="2022-06" db="EMBL/GenBank/DDBJ databases">
        <authorList>
            <person name="Holder M.E."/>
            <person name="Ajami N.J."/>
            <person name="Petrosino J.F."/>
        </authorList>
    </citation>
    <scope>NUCLEOTIDE SEQUENCE</scope>
    <source>
        <strain evidence="2">RMA 8861</strain>
    </source>
</reference>
<dbReference type="Gene3D" id="1.10.10.10">
    <property type="entry name" value="Winged helix-like DNA-binding domain superfamily/Winged helix DNA-binding domain"/>
    <property type="match status" value="1"/>
</dbReference>
<evidence type="ECO:0000313" key="3">
    <source>
        <dbReference type="Proteomes" id="UP001055437"/>
    </source>
</evidence>
<accession>A0ABY5B4J4</accession>